<gene>
    <name evidence="2" type="ORF">GCM10007377_03440</name>
</gene>
<name>A0A8J3EXJ7_9BIFI</name>
<accession>A0A8J3EXJ7</accession>
<sequence>MNNKFKKILSVLLGFVICFSAGANSVYASEISDSMSTNEVNASIEKNQLAPRSVGTAAVKNAIKWALRHSDDLVKSAARWIGDDAAKVVEKNFAKATPVLNQLLKYDTLVWQTVQDQLTHVVGRQAAIWIRMALEWLL</sequence>
<keyword evidence="1" id="KW-0732">Signal</keyword>
<evidence type="ECO:0000313" key="3">
    <source>
        <dbReference type="Proteomes" id="UP000619536"/>
    </source>
</evidence>
<feature type="signal peptide" evidence="1">
    <location>
        <begin position="1"/>
        <end position="28"/>
    </location>
</feature>
<protein>
    <recommendedName>
        <fullName evidence="4">Secreted protein</fullName>
    </recommendedName>
</protein>
<proteinExistence type="predicted"/>
<organism evidence="2 3">
    <name type="scientific">Galliscardovia ingluviei</name>
    <dbReference type="NCBI Taxonomy" id="1769422"/>
    <lineage>
        <taxon>Bacteria</taxon>
        <taxon>Bacillati</taxon>
        <taxon>Actinomycetota</taxon>
        <taxon>Actinomycetes</taxon>
        <taxon>Bifidobacteriales</taxon>
        <taxon>Bifidobacteriaceae</taxon>
        <taxon>Galliscardovia</taxon>
    </lineage>
</organism>
<reference evidence="2" key="1">
    <citation type="journal article" date="2014" name="Int. J. Syst. Evol. Microbiol.">
        <title>Complete genome sequence of Corynebacterium casei LMG S-19264T (=DSM 44701T), isolated from a smear-ripened cheese.</title>
        <authorList>
            <consortium name="US DOE Joint Genome Institute (JGI-PGF)"/>
            <person name="Walter F."/>
            <person name="Albersmeier A."/>
            <person name="Kalinowski J."/>
            <person name="Ruckert C."/>
        </authorList>
    </citation>
    <scope>NUCLEOTIDE SEQUENCE</scope>
    <source>
        <strain evidence="2">CCM 8606</strain>
    </source>
</reference>
<dbReference type="AlphaFoldDB" id="A0A8J3EXJ7"/>
<evidence type="ECO:0008006" key="4">
    <source>
        <dbReference type="Google" id="ProtNLM"/>
    </source>
</evidence>
<evidence type="ECO:0000256" key="1">
    <source>
        <dbReference type="SAM" id="SignalP"/>
    </source>
</evidence>
<reference evidence="2" key="2">
    <citation type="submission" date="2020-09" db="EMBL/GenBank/DDBJ databases">
        <authorList>
            <person name="Sun Q."/>
            <person name="Sedlacek I."/>
        </authorList>
    </citation>
    <scope>NUCLEOTIDE SEQUENCE</scope>
    <source>
        <strain evidence="2">CCM 8606</strain>
    </source>
</reference>
<dbReference type="Proteomes" id="UP000619536">
    <property type="component" value="Unassembled WGS sequence"/>
</dbReference>
<evidence type="ECO:0000313" key="2">
    <source>
        <dbReference type="EMBL" id="GGI12934.1"/>
    </source>
</evidence>
<comment type="caution">
    <text evidence="2">The sequence shown here is derived from an EMBL/GenBank/DDBJ whole genome shotgun (WGS) entry which is preliminary data.</text>
</comment>
<keyword evidence="3" id="KW-1185">Reference proteome</keyword>
<feature type="chain" id="PRO_5035307963" description="Secreted protein" evidence="1">
    <location>
        <begin position="29"/>
        <end position="138"/>
    </location>
</feature>
<dbReference type="EMBL" id="BMDH01000001">
    <property type="protein sequence ID" value="GGI12934.1"/>
    <property type="molecule type" value="Genomic_DNA"/>
</dbReference>
<dbReference type="RefSeq" id="WP_188354515.1">
    <property type="nucleotide sequence ID" value="NZ_BMDH01000001.1"/>
</dbReference>